<dbReference type="RefSeq" id="WP_343185207.1">
    <property type="nucleotide sequence ID" value="NZ_JBCITM010000004.1"/>
</dbReference>
<protein>
    <submittedName>
        <fullName evidence="1">Uncharacterized protein</fullName>
    </submittedName>
</protein>
<organism evidence="1 2">
    <name type="scientific">Anoxynatronum sibiricum</name>
    <dbReference type="NCBI Taxonomy" id="210623"/>
    <lineage>
        <taxon>Bacteria</taxon>
        <taxon>Bacillati</taxon>
        <taxon>Bacillota</taxon>
        <taxon>Clostridia</taxon>
        <taxon>Eubacteriales</taxon>
        <taxon>Clostridiaceae</taxon>
        <taxon>Anoxynatronum</taxon>
    </lineage>
</organism>
<gene>
    <name evidence="1" type="ORF">AAIG11_05320</name>
</gene>
<evidence type="ECO:0000313" key="1">
    <source>
        <dbReference type="EMBL" id="MEN1759878.1"/>
    </source>
</evidence>
<keyword evidence="2" id="KW-1185">Reference proteome</keyword>
<dbReference type="Proteomes" id="UP001407405">
    <property type="component" value="Unassembled WGS sequence"/>
</dbReference>
<evidence type="ECO:0000313" key="2">
    <source>
        <dbReference type="Proteomes" id="UP001407405"/>
    </source>
</evidence>
<sequence>MRNAYHDKARDQGNTRIRGLCCAFGGSGGDYFKAEVVANTGLIELLCSLNERVAEERHQPPAALYQGMKK</sequence>
<accession>A0ABU9VSA1</accession>
<comment type="caution">
    <text evidence="1">The sequence shown here is derived from an EMBL/GenBank/DDBJ whole genome shotgun (WGS) entry which is preliminary data.</text>
</comment>
<dbReference type="EMBL" id="JBCITM010000004">
    <property type="protein sequence ID" value="MEN1759878.1"/>
    <property type="molecule type" value="Genomic_DNA"/>
</dbReference>
<name>A0ABU9VSA1_9CLOT</name>
<proteinExistence type="predicted"/>
<reference evidence="1 2" key="1">
    <citation type="submission" date="2024-04" db="EMBL/GenBank/DDBJ databases">
        <title>Genome sequencing and metabolic network reconstruction of aminoacids and betaine degradation by Anoxynatronum sibiricum.</title>
        <authorList>
            <person name="Detkova E.N."/>
            <person name="Boltjanskaja Y.V."/>
            <person name="Mardanov A.V."/>
            <person name="Kevbrin V."/>
        </authorList>
    </citation>
    <scope>NUCLEOTIDE SEQUENCE [LARGE SCALE GENOMIC DNA]</scope>
    <source>
        <strain evidence="1 2">Z-7981</strain>
    </source>
</reference>